<evidence type="ECO:0000313" key="3">
    <source>
        <dbReference type="EMBL" id="MSS15451.1"/>
    </source>
</evidence>
<feature type="compositionally biased region" description="Low complexity" evidence="1">
    <location>
        <begin position="108"/>
        <end position="117"/>
    </location>
</feature>
<keyword evidence="4" id="KW-1185">Reference proteome</keyword>
<feature type="domain" description="AAA+ ATPase" evidence="2">
    <location>
        <begin position="224"/>
        <end position="367"/>
    </location>
</feature>
<evidence type="ECO:0000256" key="1">
    <source>
        <dbReference type="SAM" id="MobiDB-lite"/>
    </source>
</evidence>
<dbReference type="AlphaFoldDB" id="A0A6L5X4Z5"/>
<dbReference type="GO" id="GO:0006260">
    <property type="term" value="P:DNA replication"/>
    <property type="evidence" value="ECO:0007669"/>
    <property type="project" value="TreeGrafter"/>
</dbReference>
<dbReference type="NCBIfam" id="NF005304">
    <property type="entry name" value="PRK06835.1"/>
    <property type="match status" value="1"/>
</dbReference>
<dbReference type="PANTHER" id="PTHR30050">
    <property type="entry name" value="CHROMOSOMAL REPLICATION INITIATOR PROTEIN DNAA"/>
    <property type="match status" value="1"/>
</dbReference>
<accession>A0A6L5X4Z5</accession>
<dbReference type="CDD" id="cd00009">
    <property type="entry name" value="AAA"/>
    <property type="match status" value="1"/>
</dbReference>
<dbReference type="SMART" id="SM00382">
    <property type="entry name" value="AAA"/>
    <property type="match status" value="1"/>
</dbReference>
<sequence>MSLTRSQYDAVMRLYDRRQIEDHRIMEERRRKAYAAIPELASIDAGVADAAVRRLRGLFGLEPKETVDAGSPVQSGSAPSIRSRAQGESGALIQAGASPRLDPEDAEAAASPAAMSPEARKRSLLSRHGFPEDYLDPVWQCPDCRDTGFVGQKQCHCFRQAVVNLFYTQSGLADILQKENFETFSLDWYPEDLISPATGMSSRKSMEHVLSVCRDFATRYDSQQHPYLLLYGESGRGKTFLSHCIARELMNSAHSVMYYSAKELFDRLADLRFRSGDADRQGAADPVSSFDPEYLLTSDLLIIDDLGTELPNDFTKSEFFGMLNGRLSAGKGIIISTNLSPQELSDIYSPRIMSRILENFQLLNLFGRDIRIQKRMADSLGHT</sequence>
<dbReference type="InterPro" id="IPR013317">
    <property type="entry name" value="DnaA_dom"/>
</dbReference>
<dbReference type="Gene3D" id="3.40.50.300">
    <property type="entry name" value="P-loop containing nucleotide triphosphate hydrolases"/>
    <property type="match status" value="1"/>
</dbReference>
<organism evidence="3 4">
    <name type="scientific">Porcincola intestinalis</name>
    <dbReference type="NCBI Taxonomy" id="2606632"/>
    <lineage>
        <taxon>Bacteria</taxon>
        <taxon>Bacillati</taxon>
        <taxon>Bacillota</taxon>
        <taxon>Clostridia</taxon>
        <taxon>Lachnospirales</taxon>
        <taxon>Lachnospiraceae</taxon>
        <taxon>Porcincola</taxon>
    </lineage>
</organism>
<gene>
    <name evidence="3" type="ORF">FYJ35_10455</name>
</gene>
<dbReference type="InterPro" id="IPR003593">
    <property type="entry name" value="AAA+_ATPase"/>
</dbReference>
<name>A0A6L5X4Z5_9FIRM</name>
<proteinExistence type="predicted"/>
<dbReference type="PANTHER" id="PTHR30050:SF4">
    <property type="entry name" value="ATP-BINDING PROTEIN RV3427C IN INSERTION SEQUENCE-RELATED"/>
    <property type="match status" value="1"/>
</dbReference>
<dbReference type="Proteomes" id="UP000481852">
    <property type="component" value="Unassembled WGS sequence"/>
</dbReference>
<evidence type="ECO:0000259" key="2">
    <source>
        <dbReference type="SMART" id="SM00382"/>
    </source>
</evidence>
<feature type="region of interest" description="Disordered" evidence="1">
    <location>
        <begin position="66"/>
        <end position="120"/>
    </location>
</feature>
<dbReference type="InterPro" id="IPR027417">
    <property type="entry name" value="P-loop_NTPase"/>
</dbReference>
<evidence type="ECO:0000313" key="4">
    <source>
        <dbReference type="Proteomes" id="UP000481852"/>
    </source>
</evidence>
<dbReference type="EMBL" id="VULZ01000011">
    <property type="protein sequence ID" value="MSS15451.1"/>
    <property type="molecule type" value="Genomic_DNA"/>
</dbReference>
<dbReference type="SUPFAM" id="SSF52540">
    <property type="entry name" value="P-loop containing nucleoside triphosphate hydrolases"/>
    <property type="match status" value="1"/>
</dbReference>
<comment type="caution">
    <text evidence="3">The sequence shown here is derived from an EMBL/GenBank/DDBJ whole genome shotgun (WGS) entry which is preliminary data.</text>
</comment>
<dbReference type="RefSeq" id="WP_154526305.1">
    <property type="nucleotide sequence ID" value="NZ_JAQYJL010000029.1"/>
</dbReference>
<reference evidence="3 4" key="1">
    <citation type="submission" date="2019-08" db="EMBL/GenBank/DDBJ databases">
        <title>In-depth cultivation of the pig gut microbiome towards novel bacterial diversity and tailored functional studies.</title>
        <authorList>
            <person name="Wylensek D."/>
            <person name="Hitch T.C.A."/>
            <person name="Clavel T."/>
        </authorList>
    </citation>
    <scope>NUCLEOTIDE SEQUENCE [LARGE SCALE GENOMIC DNA]</scope>
    <source>
        <strain evidence="3 4">Oil+RF-744-WCA-WT-11</strain>
    </source>
</reference>
<protein>
    <submittedName>
        <fullName evidence="3">DNA replication protein DnaC</fullName>
    </submittedName>
</protein>
<dbReference type="Pfam" id="PF00308">
    <property type="entry name" value="Bac_DnaA"/>
    <property type="match status" value="1"/>
</dbReference>